<keyword evidence="4 11" id="KW-1133">Transmembrane helix</keyword>
<evidence type="ECO:0000256" key="8">
    <source>
        <dbReference type="ARBA" id="ARBA00023180"/>
    </source>
</evidence>
<dbReference type="GeneTree" id="ENSGT01050000244902"/>
<accession>A0A8K9V476</accession>
<keyword evidence="7 10" id="KW-0675">Receptor</keyword>
<comment type="similarity">
    <text evidence="10">Belongs to the G-protein coupled receptor 1 family.</text>
</comment>
<keyword evidence="5 10" id="KW-0297">G-protein coupled receptor</keyword>
<name>A0A8K9V476_ONCMY</name>
<evidence type="ECO:0000256" key="1">
    <source>
        <dbReference type="ARBA" id="ARBA00004651"/>
    </source>
</evidence>
<feature type="domain" description="G-protein coupled receptors family 1 profile" evidence="12">
    <location>
        <begin position="83"/>
        <end position="359"/>
    </location>
</feature>
<keyword evidence="14" id="KW-1185">Reference proteome</keyword>
<dbReference type="SUPFAM" id="SSF81321">
    <property type="entry name" value="Family A G protein-coupled receptor-like"/>
    <property type="match status" value="1"/>
</dbReference>
<evidence type="ECO:0000256" key="4">
    <source>
        <dbReference type="ARBA" id="ARBA00022989"/>
    </source>
</evidence>
<dbReference type="InterPro" id="IPR001758">
    <property type="entry name" value="Prost_EP4_rcpt"/>
</dbReference>
<reference evidence="13" key="2">
    <citation type="submission" date="2025-08" db="UniProtKB">
        <authorList>
            <consortium name="Ensembl"/>
        </authorList>
    </citation>
    <scope>IDENTIFICATION</scope>
</reference>
<evidence type="ECO:0000256" key="11">
    <source>
        <dbReference type="SAM" id="Phobius"/>
    </source>
</evidence>
<dbReference type="RefSeq" id="XP_021468601.2">
    <property type="nucleotide sequence ID" value="XM_021612926.2"/>
</dbReference>
<organism evidence="13 14">
    <name type="scientific">Oncorhynchus mykiss</name>
    <name type="common">Rainbow trout</name>
    <name type="synonym">Salmo gairdneri</name>
    <dbReference type="NCBI Taxonomy" id="8022"/>
    <lineage>
        <taxon>Eukaryota</taxon>
        <taxon>Metazoa</taxon>
        <taxon>Chordata</taxon>
        <taxon>Craniata</taxon>
        <taxon>Vertebrata</taxon>
        <taxon>Euteleostomi</taxon>
        <taxon>Actinopterygii</taxon>
        <taxon>Neopterygii</taxon>
        <taxon>Teleostei</taxon>
        <taxon>Protacanthopterygii</taxon>
        <taxon>Salmoniformes</taxon>
        <taxon>Salmonidae</taxon>
        <taxon>Salmoninae</taxon>
        <taxon>Oncorhynchus</taxon>
    </lineage>
</organism>
<dbReference type="Ensembl" id="ENSOMYT00000149292.1">
    <property type="protein sequence ID" value="ENSOMYP00000114381.1"/>
    <property type="gene ID" value="ENSOMYG00000063927.1"/>
</dbReference>
<dbReference type="PANTHER" id="PTHR11866">
    <property type="entry name" value="G-PROTEIN COUPLED RECEPTOR FAMILY 1 MEMBER"/>
    <property type="match status" value="1"/>
</dbReference>
<feature type="transmembrane region" description="Helical" evidence="11">
    <location>
        <begin position="298"/>
        <end position="321"/>
    </location>
</feature>
<evidence type="ECO:0000256" key="6">
    <source>
        <dbReference type="ARBA" id="ARBA00023136"/>
    </source>
</evidence>
<dbReference type="Gene3D" id="1.20.1070.10">
    <property type="entry name" value="Rhodopsin 7-helix transmembrane proteins"/>
    <property type="match status" value="1"/>
</dbReference>
<feature type="transmembrane region" description="Helical" evidence="11">
    <location>
        <begin position="185"/>
        <end position="205"/>
    </location>
</feature>
<sequence length="523" mass="58366">MFSCKDTAWWESECFLEVKAVKLFCFSFNLRMMNYSVNDNDSNISELLQPLCVTYNHSTFPPLRLESKSLVTSATMFAVGVLGNLIAIVVLCISKKEQKETTFYTLVVGMAITDLLGTSFTSPVVIATYIVQRWLGGELLCDLFSFSMLFFGSAGMSILCAMAVERYLAINYAYFYSQYIDRTMARFALMGIYLANIVLCIMPSFGFGKHMRHFPGTWCFLDWRATDPLAASYSFLYGGFMLLLIAVTVLCNFAVCLSLVRMSQKTRIVRAKVSAHGGSLRGFLPSVTSLSAAEIQMFWLLIFMTIVFLVCSIPLVVRIFVNQLYGPAYICAGVKPDYRSDLTAIRFASFNPILDPWVYILCRKNLFFKGCERMKNTVGKVKAGPGPNLVCLGTGSQHSHLSFECTNETSYVSLYTTNYRNELENQVSTNSKSFTDFTMRQAWDFDTARDNFHPFSVEQTAVLSFQAELAVVSKPAMIASMLGGSKALPAKCAPAGLHRHVSKVDIVTCTFSTPSSCHTEECL</sequence>
<dbReference type="PRINTS" id="PR00237">
    <property type="entry name" value="GPCRRHODOPSN"/>
</dbReference>
<dbReference type="GO" id="GO:0071380">
    <property type="term" value="P:cellular response to prostaglandin E stimulus"/>
    <property type="evidence" value="ECO:0007669"/>
    <property type="project" value="TreeGrafter"/>
</dbReference>
<keyword evidence="6 11" id="KW-0472">Membrane</keyword>
<evidence type="ECO:0000256" key="5">
    <source>
        <dbReference type="ARBA" id="ARBA00023040"/>
    </source>
</evidence>
<keyword evidence="9 10" id="KW-0807">Transducer</keyword>
<dbReference type="PRINTS" id="PR01788">
    <property type="entry name" value="PROSTANOIDR"/>
</dbReference>
<comment type="subcellular location">
    <subcellularLocation>
        <location evidence="1">Cell membrane</location>
        <topology evidence="1">Multi-pass membrane protein</topology>
    </subcellularLocation>
</comment>
<keyword evidence="2" id="KW-1003">Cell membrane</keyword>
<dbReference type="PRINTS" id="PR00586">
    <property type="entry name" value="PRSTNOIDEP4R"/>
</dbReference>
<evidence type="ECO:0000259" key="12">
    <source>
        <dbReference type="PROSITE" id="PS50262"/>
    </source>
</evidence>
<dbReference type="GO" id="GO:0007204">
    <property type="term" value="P:positive regulation of cytosolic calcium ion concentration"/>
    <property type="evidence" value="ECO:0007669"/>
    <property type="project" value="TreeGrafter"/>
</dbReference>
<dbReference type="OrthoDB" id="5959154at2759"/>
<evidence type="ECO:0000256" key="10">
    <source>
        <dbReference type="RuleBase" id="RU000688"/>
    </source>
</evidence>
<dbReference type="InterPro" id="IPR017452">
    <property type="entry name" value="GPCR_Rhodpsn_7TM"/>
</dbReference>
<proteinExistence type="inferred from homology"/>
<dbReference type="InterPro" id="IPR008365">
    <property type="entry name" value="Prostanoid_rcpt"/>
</dbReference>
<dbReference type="GO" id="GO:0050728">
    <property type="term" value="P:negative regulation of inflammatory response"/>
    <property type="evidence" value="ECO:0007669"/>
    <property type="project" value="TreeGrafter"/>
</dbReference>
<dbReference type="GO" id="GO:0005886">
    <property type="term" value="C:plasma membrane"/>
    <property type="evidence" value="ECO:0007669"/>
    <property type="project" value="UniProtKB-SubCell"/>
</dbReference>
<evidence type="ECO:0000256" key="2">
    <source>
        <dbReference type="ARBA" id="ARBA00022475"/>
    </source>
</evidence>
<dbReference type="GeneID" id="110530110"/>
<feature type="transmembrane region" description="Helical" evidence="11">
    <location>
        <begin position="235"/>
        <end position="260"/>
    </location>
</feature>
<dbReference type="PANTHER" id="PTHR11866:SF32">
    <property type="entry name" value="PROSTAGLANDIN E RECEPTOR 4 (SUBTYPE EP4) C"/>
    <property type="match status" value="1"/>
</dbReference>
<dbReference type="InterPro" id="IPR000276">
    <property type="entry name" value="GPCR_Rhodpsn"/>
</dbReference>
<feature type="transmembrane region" description="Helical" evidence="11">
    <location>
        <begin position="143"/>
        <end position="164"/>
    </location>
</feature>
<dbReference type="PROSITE" id="PS50262">
    <property type="entry name" value="G_PROTEIN_RECEP_F1_2"/>
    <property type="match status" value="1"/>
</dbReference>
<keyword evidence="3 10" id="KW-0812">Transmembrane</keyword>
<evidence type="ECO:0000256" key="9">
    <source>
        <dbReference type="ARBA" id="ARBA00023224"/>
    </source>
</evidence>
<dbReference type="KEGG" id="omy:110530110"/>
<evidence type="ECO:0000313" key="13">
    <source>
        <dbReference type="Ensembl" id="ENSOMYP00000114381.1"/>
    </source>
</evidence>
<reference evidence="13" key="3">
    <citation type="submission" date="2025-09" db="UniProtKB">
        <authorList>
            <consortium name="Ensembl"/>
        </authorList>
    </citation>
    <scope>IDENTIFICATION</scope>
</reference>
<dbReference type="GO" id="GO:0006954">
    <property type="term" value="P:inflammatory response"/>
    <property type="evidence" value="ECO:0007669"/>
    <property type="project" value="TreeGrafter"/>
</dbReference>
<evidence type="ECO:0000313" key="14">
    <source>
        <dbReference type="Proteomes" id="UP000694395"/>
    </source>
</evidence>
<dbReference type="GO" id="GO:0004957">
    <property type="term" value="F:prostaglandin E receptor activity"/>
    <property type="evidence" value="ECO:0007669"/>
    <property type="project" value="InterPro"/>
</dbReference>
<dbReference type="Proteomes" id="UP000694395">
    <property type="component" value="Chromosome 8"/>
</dbReference>
<evidence type="ECO:0000256" key="7">
    <source>
        <dbReference type="ARBA" id="ARBA00023170"/>
    </source>
</evidence>
<gene>
    <name evidence="13" type="primary">LOC110530110</name>
</gene>
<feature type="transmembrane region" description="Helical" evidence="11">
    <location>
        <begin position="70"/>
        <end position="91"/>
    </location>
</feature>
<reference evidence="13" key="1">
    <citation type="submission" date="2020-07" db="EMBL/GenBank/DDBJ databases">
        <title>A long reads based de novo assembly of the rainbow trout Arlee double haploid line genome.</title>
        <authorList>
            <person name="Gao G."/>
            <person name="Palti Y."/>
        </authorList>
    </citation>
    <scope>NUCLEOTIDE SEQUENCE [LARGE SCALE GENOMIC DNA]</scope>
</reference>
<dbReference type="AlphaFoldDB" id="A0A8K9V476"/>
<protein>
    <submittedName>
        <fullName evidence="13">Prostaglandin E receptor 4 (subtype EP4) c</fullName>
    </submittedName>
</protein>
<dbReference type="Pfam" id="PF00001">
    <property type="entry name" value="7tm_1"/>
    <property type="match status" value="1"/>
</dbReference>
<dbReference type="CDD" id="cd15142">
    <property type="entry name" value="7tmA_PGE2_EP4"/>
    <property type="match status" value="1"/>
</dbReference>
<evidence type="ECO:0000256" key="3">
    <source>
        <dbReference type="ARBA" id="ARBA00022692"/>
    </source>
</evidence>
<feature type="transmembrane region" description="Helical" evidence="11">
    <location>
        <begin position="103"/>
        <end position="131"/>
    </location>
</feature>
<dbReference type="FunFam" id="1.20.1070.10:FF:000261">
    <property type="entry name" value="Prostaglandin E receptor 4 (subtype EP4) c"/>
    <property type="match status" value="1"/>
</dbReference>
<keyword evidence="8" id="KW-0325">Glycoprotein</keyword>
<dbReference type="PROSITE" id="PS00237">
    <property type="entry name" value="G_PROTEIN_RECEP_F1_1"/>
    <property type="match status" value="1"/>
</dbReference>
<dbReference type="GO" id="GO:0007189">
    <property type="term" value="P:adenylate cyclase-activating G protein-coupled receptor signaling pathway"/>
    <property type="evidence" value="ECO:0007669"/>
    <property type="project" value="TreeGrafter"/>
</dbReference>